<dbReference type="Proteomes" id="UP000565576">
    <property type="component" value="Unassembled WGS sequence"/>
</dbReference>
<name>A0A7X0IXV4_9HYPH</name>
<dbReference type="RefSeq" id="WP_184709280.1">
    <property type="nucleotide sequence ID" value="NZ_JACHBG010000017.1"/>
</dbReference>
<proteinExistence type="predicted"/>
<organism evidence="1 2">
    <name type="scientific">Rhizobium lusitanum</name>
    <dbReference type="NCBI Taxonomy" id="293958"/>
    <lineage>
        <taxon>Bacteria</taxon>
        <taxon>Pseudomonadati</taxon>
        <taxon>Pseudomonadota</taxon>
        <taxon>Alphaproteobacteria</taxon>
        <taxon>Hyphomicrobiales</taxon>
        <taxon>Rhizobiaceae</taxon>
        <taxon>Rhizobium/Agrobacterium group</taxon>
        <taxon>Rhizobium</taxon>
    </lineage>
</organism>
<dbReference type="EMBL" id="JACHBG010000017">
    <property type="protein sequence ID" value="MBB6487952.1"/>
    <property type="molecule type" value="Genomic_DNA"/>
</dbReference>
<evidence type="ECO:0000313" key="2">
    <source>
        <dbReference type="Proteomes" id="UP000565576"/>
    </source>
</evidence>
<accession>A0A7X0IXV4</accession>
<evidence type="ECO:0000313" key="1">
    <source>
        <dbReference type="EMBL" id="MBB6487952.1"/>
    </source>
</evidence>
<protein>
    <submittedName>
        <fullName evidence="1">Uncharacterized protein</fullName>
    </submittedName>
</protein>
<sequence>MAEINSTKVLVLTDKDKELKRFFEMVRTARKVIVQNGDDHFVVELRPQQISDKARKILKGGGPVTDE</sequence>
<dbReference type="AlphaFoldDB" id="A0A7X0IXV4"/>
<gene>
    <name evidence="1" type="ORF">GGD46_005262</name>
</gene>
<comment type="caution">
    <text evidence="1">The sequence shown here is derived from an EMBL/GenBank/DDBJ whole genome shotgun (WGS) entry which is preliminary data.</text>
</comment>
<reference evidence="1 2" key="1">
    <citation type="submission" date="2020-08" db="EMBL/GenBank/DDBJ databases">
        <title>Genomic Encyclopedia of Type Strains, Phase IV (KMG-V): Genome sequencing to study the core and pangenomes of soil and plant-associated prokaryotes.</title>
        <authorList>
            <person name="Whitman W."/>
        </authorList>
    </citation>
    <scope>NUCLEOTIDE SEQUENCE [LARGE SCALE GENOMIC DNA]</scope>
    <source>
        <strain evidence="1 2">SEMIA 4060</strain>
    </source>
</reference>